<sequence length="359" mass="37094">MHQTVAPLAGSSATTRYVETIATRVAIVLALALLAVVAFVIDILVGSGTLSLPDVINALVSPDSAEPSARFIVWELRMPMTLMAMLTGISLALAGLLMQTILDNPLAEPFTLGVSSAAGFGASLSLGLGFSLTGLFPALPPELSTATNAFAFALFAALLVLALSRGGASVQSITLLGIALHFVFSSLLSLIQYLASVDQLESIVFWLMGSLQRATWLKVSITGAACLIFIPLVLLNAWSLTALRSFGAQAAVLGVNVKRLRMVMLVVSALLAGLVTAVVGIIGFIGLVAPHVARLLVGEDHRFSIAATAAVGAVFAVVASIATKVVVPGAVLPLGMVTSLTGLPFFIILVLRNIKGEGL</sequence>
<dbReference type="PANTHER" id="PTHR30472">
    <property type="entry name" value="FERRIC ENTEROBACTIN TRANSPORT SYSTEM PERMEASE PROTEIN"/>
    <property type="match status" value="1"/>
</dbReference>
<evidence type="ECO:0000256" key="3">
    <source>
        <dbReference type="ARBA" id="ARBA00022448"/>
    </source>
</evidence>
<evidence type="ECO:0000256" key="5">
    <source>
        <dbReference type="ARBA" id="ARBA00022692"/>
    </source>
</evidence>
<feature type="transmembrane region" description="Helical" evidence="8">
    <location>
        <begin position="110"/>
        <end position="131"/>
    </location>
</feature>
<keyword evidence="3" id="KW-0813">Transport</keyword>
<name>A0ABX3PCR4_9HYPH</name>
<feature type="transmembrane region" description="Helical" evidence="8">
    <location>
        <begin position="215"/>
        <end position="241"/>
    </location>
</feature>
<dbReference type="InterPro" id="IPR000522">
    <property type="entry name" value="ABC_transptr_permease_BtuC"/>
</dbReference>
<gene>
    <name evidence="9" type="ORF">BTR14_13575</name>
</gene>
<dbReference type="Pfam" id="PF01032">
    <property type="entry name" value="FecCD"/>
    <property type="match status" value="1"/>
</dbReference>
<dbReference type="RefSeq" id="WP_081176573.1">
    <property type="nucleotide sequence ID" value="NZ_MSPX01000011.1"/>
</dbReference>
<comment type="caution">
    <text evidence="9">The sequence shown here is derived from an EMBL/GenBank/DDBJ whole genome shotgun (WGS) entry which is preliminary data.</text>
</comment>
<feature type="transmembrane region" description="Helical" evidence="8">
    <location>
        <begin position="21"/>
        <end position="45"/>
    </location>
</feature>
<dbReference type="EMBL" id="MSPX01000011">
    <property type="protein sequence ID" value="OQP85808.1"/>
    <property type="molecule type" value="Genomic_DNA"/>
</dbReference>
<protein>
    <recommendedName>
        <fullName evidence="11">Iron complex transport system permease protein</fullName>
    </recommendedName>
</protein>
<evidence type="ECO:0000256" key="2">
    <source>
        <dbReference type="ARBA" id="ARBA00007935"/>
    </source>
</evidence>
<proteinExistence type="inferred from homology"/>
<feature type="transmembrane region" description="Helical" evidence="8">
    <location>
        <begin position="301"/>
        <end position="323"/>
    </location>
</feature>
<evidence type="ECO:0000313" key="10">
    <source>
        <dbReference type="Proteomes" id="UP000192652"/>
    </source>
</evidence>
<comment type="subcellular location">
    <subcellularLocation>
        <location evidence="1">Cell membrane</location>
        <topology evidence="1">Multi-pass membrane protein</topology>
    </subcellularLocation>
</comment>
<organism evidence="9 10">
    <name type="scientific">Xaviernesmea rhizosphaerae</name>
    <dbReference type="NCBI Taxonomy" id="1672749"/>
    <lineage>
        <taxon>Bacteria</taxon>
        <taxon>Pseudomonadati</taxon>
        <taxon>Pseudomonadota</taxon>
        <taxon>Alphaproteobacteria</taxon>
        <taxon>Hyphomicrobiales</taxon>
        <taxon>Rhizobiaceae</taxon>
        <taxon>Rhizobium/Agrobacterium group</taxon>
        <taxon>Xaviernesmea</taxon>
    </lineage>
</organism>
<keyword evidence="10" id="KW-1185">Reference proteome</keyword>
<keyword evidence="4" id="KW-1003">Cell membrane</keyword>
<feature type="transmembrane region" description="Helical" evidence="8">
    <location>
        <begin position="330"/>
        <end position="351"/>
    </location>
</feature>
<feature type="transmembrane region" description="Helical" evidence="8">
    <location>
        <begin position="143"/>
        <end position="163"/>
    </location>
</feature>
<dbReference type="SUPFAM" id="SSF81345">
    <property type="entry name" value="ABC transporter involved in vitamin B12 uptake, BtuC"/>
    <property type="match status" value="1"/>
</dbReference>
<evidence type="ECO:0000256" key="7">
    <source>
        <dbReference type="ARBA" id="ARBA00023136"/>
    </source>
</evidence>
<evidence type="ECO:0000256" key="6">
    <source>
        <dbReference type="ARBA" id="ARBA00022989"/>
    </source>
</evidence>
<dbReference type="Proteomes" id="UP000192652">
    <property type="component" value="Unassembled WGS sequence"/>
</dbReference>
<feature type="transmembrane region" description="Helical" evidence="8">
    <location>
        <begin position="80"/>
        <end position="98"/>
    </location>
</feature>
<dbReference type="Gene3D" id="1.10.3470.10">
    <property type="entry name" value="ABC transporter involved in vitamin B12 uptake, BtuC"/>
    <property type="match status" value="1"/>
</dbReference>
<dbReference type="PANTHER" id="PTHR30472:SF25">
    <property type="entry name" value="ABC TRANSPORTER PERMEASE PROTEIN MJ0876-RELATED"/>
    <property type="match status" value="1"/>
</dbReference>
<evidence type="ECO:0000256" key="8">
    <source>
        <dbReference type="SAM" id="Phobius"/>
    </source>
</evidence>
<feature type="transmembrane region" description="Helical" evidence="8">
    <location>
        <begin position="175"/>
        <end position="195"/>
    </location>
</feature>
<dbReference type="CDD" id="cd06550">
    <property type="entry name" value="TM_ABC_iron-siderophores_like"/>
    <property type="match status" value="1"/>
</dbReference>
<keyword evidence="6 8" id="KW-1133">Transmembrane helix</keyword>
<accession>A0ABX3PCR4</accession>
<reference evidence="9 10" key="1">
    <citation type="journal article" date="2017" name="Antonie Van Leeuwenhoek">
        <title>Rhizobium rhizosphaerae sp. nov., a novel species isolated from rice rhizosphere.</title>
        <authorList>
            <person name="Zhao J.J."/>
            <person name="Zhang J."/>
            <person name="Zhang R.J."/>
            <person name="Zhang C.W."/>
            <person name="Yin H.Q."/>
            <person name="Zhang X.X."/>
        </authorList>
    </citation>
    <scope>NUCLEOTIDE SEQUENCE [LARGE SCALE GENOMIC DNA]</scope>
    <source>
        <strain evidence="9 10">RD15</strain>
    </source>
</reference>
<feature type="transmembrane region" description="Helical" evidence="8">
    <location>
        <begin position="262"/>
        <end position="289"/>
    </location>
</feature>
<keyword evidence="7 8" id="KW-0472">Membrane</keyword>
<dbReference type="InterPro" id="IPR037294">
    <property type="entry name" value="ABC_BtuC-like"/>
</dbReference>
<evidence type="ECO:0008006" key="11">
    <source>
        <dbReference type="Google" id="ProtNLM"/>
    </source>
</evidence>
<evidence type="ECO:0000256" key="1">
    <source>
        <dbReference type="ARBA" id="ARBA00004651"/>
    </source>
</evidence>
<evidence type="ECO:0000313" key="9">
    <source>
        <dbReference type="EMBL" id="OQP85808.1"/>
    </source>
</evidence>
<keyword evidence="5 8" id="KW-0812">Transmembrane</keyword>
<comment type="similarity">
    <text evidence="2">Belongs to the binding-protein-dependent transport system permease family. FecCD subfamily.</text>
</comment>
<evidence type="ECO:0000256" key="4">
    <source>
        <dbReference type="ARBA" id="ARBA00022475"/>
    </source>
</evidence>